<keyword evidence="3" id="KW-0949">S-adenosyl-L-methionine</keyword>
<evidence type="ECO:0000313" key="8">
    <source>
        <dbReference type="Proteomes" id="UP000321261"/>
    </source>
</evidence>
<dbReference type="InterPro" id="IPR036388">
    <property type="entry name" value="WH-like_DNA-bd_sf"/>
</dbReference>
<proteinExistence type="predicted"/>
<keyword evidence="8" id="KW-1185">Reference proteome</keyword>
<dbReference type="InterPro" id="IPR016461">
    <property type="entry name" value="COMT-like"/>
</dbReference>
<sequence>MSSDESGAPLRAHMMQLTWGSMVSQAISVAADLGVVDALAAGPRRVDEIATTVGADASSLYRLLRALGDVGVVEELDGRRFATTPLGDLLRSDVADSLREWAIMVGRPFHRMAWTGLLGGVRTGEPAFEQVHGASCWDHVRDQAEDGRIIDAAMTVASSRSLAAIAGEYDFGAAGMVVDVGGGRGGLIAAILAANPGVRGVLFDLPHVVAGQIVEATGVGDRCEYIGGSFFEEVPAGGDVYVLANIIHDWDDERAAEILRNCGNAMKPGGRILLAEAVLPDTLEASPAKLMDLEMLVMNVRGARQRTATEYRELFTRAGLQMSGIVDRIGPFDLVEAVATERCG</sequence>
<dbReference type="Gene3D" id="1.10.287.1350">
    <property type="match status" value="1"/>
</dbReference>
<dbReference type="GO" id="GO:0046983">
    <property type="term" value="F:protein dimerization activity"/>
    <property type="evidence" value="ECO:0007669"/>
    <property type="project" value="InterPro"/>
</dbReference>
<evidence type="ECO:0000256" key="1">
    <source>
        <dbReference type="ARBA" id="ARBA00022603"/>
    </source>
</evidence>
<evidence type="ECO:0000259" key="6">
    <source>
        <dbReference type="Pfam" id="PF08100"/>
    </source>
</evidence>
<feature type="domain" description="O-methyltransferase C-terminal" evidence="5">
    <location>
        <begin position="114"/>
        <end position="320"/>
    </location>
</feature>
<dbReference type="PROSITE" id="PS51683">
    <property type="entry name" value="SAM_OMT_II"/>
    <property type="match status" value="1"/>
</dbReference>
<dbReference type="GO" id="GO:0032259">
    <property type="term" value="P:methylation"/>
    <property type="evidence" value="ECO:0007669"/>
    <property type="project" value="UniProtKB-KW"/>
</dbReference>
<dbReference type="AlphaFoldDB" id="A0A561SZV1"/>
<dbReference type="PANTHER" id="PTHR43712">
    <property type="entry name" value="PUTATIVE (AFU_ORTHOLOGUE AFUA_4G14580)-RELATED"/>
    <property type="match status" value="1"/>
</dbReference>
<keyword evidence="2 7" id="KW-0808">Transferase</keyword>
<evidence type="ECO:0000256" key="2">
    <source>
        <dbReference type="ARBA" id="ARBA00022679"/>
    </source>
</evidence>
<comment type="caution">
    <text evidence="7">The sequence shown here is derived from an EMBL/GenBank/DDBJ whole genome shotgun (WGS) entry which is preliminary data.</text>
</comment>
<dbReference type="InterPro" id="IPR001077">
    <property type="entry name" value="COMT_C"/>
</dbReference>
<dbReference type="SUPFAM" id="SSF53335">
    <property type="entry name" value="S-adenosyl-L-methionine-dependent methyltransferases"/>
    <property type="match status" value="1"/>
</dbReference>
<evidence type="ECO:0000256" key="4">
    <source>
        <dbReference type="PIRSR" id="PIRSR005739-1"/>
    </source>
</evidence>
<dbReference type="SUPFAM" id="SSF46785">
    <property type="entry name" value="Winged helix' DNA-binding domain"/>
    <property type="match status" value="1"/>
</dbReference>
<dbReference type="Pfam" id="PF00891">
    <property type="entry name" value="Methyltransf_2"/>
    <property type="match status" value="1"/>
</dbReference>
<dbReference type="RefSeq" id="WP_147259078.1">
    <property type="nucleotide sequence ID" value="NZ_VIWU01000001.1"/>
</dbReference>
<dbReference type="PANTHER" id="PTHR43712:SF2">
    <property type="entry name" value="O-METHYLTRANSFERASE CICE"/>
    <property type="match status" value="1"/>
</dbReference>
<evidence type="ECO:0000256" key="3">
    <source>
        <dbReference type="ARBA" id="ARBA00022691"/>
    </source>
</evidence>
<dbReference type="Gene3D" id="3.40.50.150">
    <property type="entry name" value="Vaccinia Virus protein VP39"/>
    <property type="match status" value="1"/>
</dbReference>
<dbReference type="PIRSF" id="PIRSF005739">
    <property type="entry name" value="O-mtase"/>
    <property type="match status" value="1"/>
</dbReference>
<dbReference type="Proteomes" id="UP000321261">
    <property type="component" value="Unassembled WGS sequence"/>
</dbReference>
<dbReference type="InterPro" id="IPR012967">
    <property type="entry name" value="COMT_dimerisation"/>
</dbReference>
<keyword evidence="1 7" id="KW-0489">Methyltransferase</keyword>
<reference evidence="7 8" key="1">
    <citation type="submission" date="2019-06" db="EMBL/GenBank/DDBJ databases">
        <title>Sequencing the genomes of 1000 actinobacteria strains.</title>
        <authorList>
            <person name="Klenk H.-P."/>
        </authorList>
    </citation>
    <scope>NUCLEOTIDE SEQUENCE [LARGE SCALE GENOMIC DNA]</scope>
    <source>
        <strain evidence="7 8">DSM 45671</strain>
    </source>
</reference>
<feature type="domain" description="O-methyltransferase dimerisation" evidence="6">
    <location>
        <begin position="15"/>
        <end position="90"/>
    </location>
</feature>
<protein>
    <submittedName>
        <fullName evidence="7">Hydroxyneurosporene-O-methyltransferase</fullName>
    </submittedName>
</protein>
<dbReference type="OrthoDB" id="3804952at2"/>
<dbReference type="CDD" id="cd02440">
    <property type="entry name" value="AdoMet_MTases"/>
    <property type="match status" value="1"/>
</dbReference>
<dbReference type="InterPro" id="IPR029063">
    <property type="entry name" value="SAM-dependent_MTases_sf"/>
</dbReference>
<dbReference type="EMBL" id="VIWU01000001">
    <property type="protein sequence ID" value="TWF80396.1"/>
    <property type="molecule type" value="Genomic_DNA"/>
</dbReference>
<dbReference type="InterPro" id="IPR036390">
    <property type="entry name" value="WH_DNA-bd_sf"/>
</dbReference>
<organism evidence="7 8">
    <name type="scientific">Pseudonocardia hierapolitana</name>
    <dbReference type="NCBI Taxonomy" id="1128676"/>
    <lineage>
        <taxon>Bacteria</taxon>
        <taxon>Bacillati</taxon>
        <taxon>Actinomycetota</taxon>
        <taxon>Actinomycetes</taxon>
        <taxon>Pseudonocardiales</taxon>
        <taxon>Pseudonocardiaceae</taxon>
        <taxon>Pseudonocardia</taxon>
    </lineage>
</organism>
<feature type="active site" description="Proton acceptor" evidence="4">
    <location>
        <position position="248"/>
    </location>
</feature>
<dbReference type="Gene3D" id="1.10.10.10">
    <property type="entry name" value="Winged helix-like DNA-binding domain superfamily/Winged helix DNA-binding domain"/>
    <property type="match status" value="1"/>
</dbReference>
<evidence type="ECO:0000313" key="7">
    <source>
        <dbReference type="EMBL" id="TWF80396.1"/>
    </source>
</evidence>
<dbReference type="GO" id="GO:0008171">
    <property type="term" value="F:O-methyltransferase activity"/>
    <property type="evidence" value="ECO:0007669"/>
    <property type="project" value="InterPro"/>
</dbReference>
<gene>
    <name evidence="7" type="ORF">FHX44_116339</name>
</gene>
<dbReference type="Pfam" id="PF08100">
    <property type="entry name" value="Dimerisation"/>
    <property type="match status" value="1"/>
</dbReference>
<name>A0A561SZV1_9PSEU</name>
<accession>A0A561SZV1</accession>
<evidence type="ECO:0000259" key="5">
    <source>
        <dbReference type="Pfam" id="PF00891"/>
    </source>
</evidence>